<dbReference type="InterPro" id="IPR017871">
    <property type="entry name" value="ABC_transporter-like_CS"/>
</dbReference>
<keyword evidence="8" id="KW-1278">Translocase</keyword>
<evidence type="ECO:0000256" key="1">
    <source>
        <dbReference type="ARBA" id="ARBA00004202"/>
    </source>
</evidence>
<accession>A0ABV3S0R9</accession>
<dbReference type="NCBIfam" id="NF010167">
    <property type="entry name" value="PRK13648.1"/>
    <property type="match status" value="2"/>
</dbReference>
<evidence type="ECO:0000256" key="10">
    <source>
        <dbReference type="ARBA" id="ARBA00025157"/>
    </source>
</evidence>
<protein>
    <submittedName>
        <fullName evidence="12">ABC transporter ATP-binding protein</fullName>
    </submittedName>
</protein>
<evidence type="ECO:0000256" key="3">
    <source>
        <dbReference type="ARBA" id="ARBA00022448"/>
    </source>
</evidence>
<reference evidence="12 13" key="1">
    <citation type="submission" date="2024-07" db="EMBL/GenBank/DDBJ databases">
        <authorList>
            <person name="Yun M."/>
        </authorList>
    </citation>
    <scope>NUCLEOTIDE SEQUENCE [LARGE SCALE GENOMIC DNA]</scope>
    <source>
        <strain evidence="12 13">MS01</strain>
    </source>
</reference>
<keyword evidence="4" id="KW-1003">Cell membrane</keyword>
<comment type="caution">
    <text evidence="12">The sequence shown here is derived from an EMBL/GenBank/DDBJ whole genome shotgun (WGS) entry which is preliminary data.</text>
</comment>
<dbReference type="PROSITE" id="PS00211">
    <property type="entry name" value="ABC_TRANSPORTER_1"/>
    <property type="match status" value="1"/>
</dbReference>
<dbReference type="PANTHER" id="PTHR43553:SF26">
    <property type="entry name" value="ABC TRANSPORTER ATP-BINDING PROTEIN BC_2655-RELATED"/>
    <property type="match status" value="1"/>
</dbReference>
<keyword evidence="7 12" id="KW-0067">ATP-binding</keyword>
<dbReference type="InterPro" id="IPR003439">
    <property type="entry name" value="ABC_transporter-like_ATP-bd"/>
</dbReference>
<evidence type="ECO:0000256" key="7">
    <source>
        <dbReference type="ARBA" id="ARBA00022840"/>
    </source>
</evidence>
<evidence type="ECO:0000256" key="8">
    <source>
        <dbReference type="ARBA" id="ARBA00022967"/>
    </source>
</evidence>
<keyword evidence="13" id="KW-1185">Reference proteome</keyword>
<comment type="subcellular location">
    <subcellularLocation>
        <location evidence="1">Cell membrane</location>
        <topology evidence="1">Peripheral membrane protein</topology>
    </subcellularLocation>
</comment>
<dbReference type="InterPro" id="IPR050095">
    <property type="entry name" value="ECF_ABC_transporter_ATP-bd"/>
</dbReference>
<dbReference type="PROSITE" id="PS50893">
    <property type="entry name" value="ABC_TRANSPORTER_2"/>
    <property type="match status" value="2"/>
</dbReference>
<gene>
    <name evidence="12" type="ORF">AB3K24_01475</name>
</gene>
<dbReference type="PANTHER" id="PTHR43553">
    <property type="entry name" value="HEAVY METAL TRANSPORTER"/>
    <property type="match status" value="1"/>
</dbReference>
<feature type="domain" description="ABC transporter" evidence="11">
    <location>
        <begin position="6"/>
        <end position="247"/>
    </location>
</feature>
<comment type="function">
    <text evidence="10">Probably part of an ABC transporter complex. Responsible for energy coupling to the transport system.</text>
</comment>
<evidence type="ECO:0000259" key="11">
    <source>
        <dbReference type="PROSITE" id="PS50893"/>
    </source>
</evidence>
<dbReference type="InterPro" id="IPR015856">
    <property type="entry name" value="ABC_transpr_CbiO/EcfA_su"/>
</dbReference>
<feature type="domain" description="ABC transporter" evidence="11">
    <location>
        <begin position="299"/>
        <end position="533"/>
    </location>
</feature>
<keyword evidence="3" id="KW-0813">Transport</keyword>
<evidence type="ECO:0000256" key="9">
    <source>
        <dbReference type="ARBA" id="ARBA00023136"/>
    </source>
</evidence>
<dbReference type="Pfam" id="PF00005">
    <property type="entry name" value="ABC_tran"/>
    <property type="match status" value="2"/>
</dbReference>
<dbReference type="Pfam" id="PF12558">
    <property type="entry name" value="DUF3744"/>
    <property type="match status" value="1"/>
</dbReference>
<evidence type="ECO:0000313" key="12">
    <source>
        <dbReference type="EMBL" id="MEX0380034.1"/>
    </source>
</evidence>
<evidence type="ECO:0000313" key="13">
    <source>
        <dbReference type="Proteomes" id="UP001556617"/>
    </source>
</evidence>
<sequence>MTVPLIDFQHVTFKYHAQAEPTLHDVSFQIYPGEKVLIAGASGSGKTTLLRLLNGLIPQAYAGDITGSLTLNGKNIRDQTLFDLSLQAGTVLQDSDAQFVGLTVAEDIAFALENDNQSVSHIKAEVSKWATRFGLGERLGLAPQALSGGQKQRTAMAGVLVDDGKLLLFDEPLASLDPAAGVVAMEMIDKLQTARDLTVVIIEHRIEEVLSAHVDRVIIMANGRIVANGTPTEIIQAGILPENGLDEPLYIKLLRRAQVDIASLANVADVKQVAVANDKSAIEQLKIPVRKGLHQTPKLIIKDIDFSYDKKQHLFKGFNTVIHQGEILGIVGKNGSGKTTLSHLLTGFLMPDAGDILLDGKSVLQQSIKERADDIGYVLQNPNHMITKATVFEEVASGLILRHVPTDDVETRTRNVLKLIDLDSMRHWPISALSFGQKKRLTIAAVLVLSPQILILDEPTAGQDATHTGELLNFLAAINKQEKTTIVIITHDMHLLVNFVERALVVVDGQLLADTTPAELLADEKLVTQASLRTTSIYQLAARLGISNPEELNAAIVNKSV</sequence>
<dbReference type="SUPFAM" id="SSF52540">
    <property type="entry name" value="P-loop containing nucleoside triphosphate hydrolases"/>
    <property type="match status" value="2"/>
</dbReference>
<proteinExistence type="inferred from homology"/>
<evidence type="ECO:0000256" key="4">
    <source>
        <dbReference type="ARBA" id="ARBA00022475"/>
    </source>
</evidence>
<organism evidence="12 13">
    <name type="scientific">Leuconostoc aquikimchii</name>
    <dbReference type="NCBI Taxonomy" id="3236804"/>
    <lineage>
        <taxon>Bacteria</taxon>
        <taxon>Bacillati</taxon>
        <taxon>Bacillota</taxon>
        <taxon>Bacilli</taxon>
        <taxon>Lactobacillales</taxon>
        <taxon>Lactobacillaceae</taxon>
        <taxon>Leuconostoc</taxon>
    </lineage>
</organism>
<dbReference type="CDD" id="cd03225">
    <property type="entry name" value="ABC_cobalt_CbiO_domain1"/>
    <property type="match status" value="2"/>
</dbReference>
<dbReference type="EMBL" id="JBFPER010000001">
    <property type="protein sequence ID" value="MEX0380034.1"/>
    <property type="molecule type" value="Genomic_DNA"/>
</dbReference>
<dbReference type="InterPro" id="IPR027417">
    <property type="entry name" value="P-loop_NTPase"/>
</dbReference>
<dbReference type="Proteomes" id="UP001556617">
    <property type="component" value="Unassembled WGS sequence"/>
</dbReference>
<dbReference type="GO" id="GO:0005524">
    <property type="term" value="F:ATP binding"/>
    <property type="evidence" value="ECO:0007669"/>
    <property type="project" value="UniProtKB-KW"/>
</dbReference>
<evidence type="ECO:0000256" key="6">
    <source>
        <dbReference type="ARBA" id="ARBA00022741"/>
    </source>
</evidence>
<keyword evidence="5" id="KW-0677">Repeat</keyword>
<dbReference type="Gene3D" id="3.40.50.300">
    <property type="entry name" value="P-loop containing nucleotide triphosphate hydrolases"/>
    <property type="match status" value="2"/>
</dbReference>
<comment type="similarity">
    <text evidence="2">Belongs to the ABC transporter superfamily.</text>
</comment>
<keyword evidence="6" id="KW-0547">Nucleotide-binding</keyword>
<dbReference type="InterPro" id="IPR022216">
    <property type="entry name" value="ABC_Co_transporter"/>
</dbReference>
<evidence type="ECO:0000256" key="5">
    <source>
        <dbReference type="ARBA" id="ARBA00022737"/>
    </source>
</evidence>
<dbReference type="InterPro" id="IPR003593">
    <property type="entry name" value="AAA+_ATPase"/>
</dbReference>
<name>A0ABV3S0R9_9LACO</name>
<dbReference type="SMART" id="SM00382">
    <property type="entry name" value="AAA"/>
    <property type="match status" value="2"/>
</dbReference>
<evidence type="ECO:0000256" key="2">
    <source>
        <dbReference type="ARBA" id="ARBA00005417"/>
    </source>
</evidence>
<keyword evidence="9" id="KW-0472">Membrane</keyword>
<dbReference type="RefSeq" id="WP_367973465.1">
    <property type="nucleotide sequence ID" value="NZ_JBFPEQ010000001.1"/>
</dbReference>